<reference evidence="2 3" key="1">
    <citation type="journal article" date="2024" name="IMA Fungus">
        <title>IMA Genome - F19 : A genome assembly and annotation guide to empower mycologists, including annotated draft genome sequences of Ceratocystis pirilliformis, Diaporthe australafricana, Fusarium ophioides, Paecilomyces lecythidis, and Sporothrix stenoceras.</title>
        <authorList>
            <person name="Aylward J."/>
            <person name="Wilson A.M."/>
            <person name="Visagie C.M."/>
            <person name="Spraker J."/>
            <person name="Barnes I."/>
            <person name="Buitendag C."/>
            <person name="Ceriani C."/>
            <person name="Del Mar Angel L."/>
            <person name="du Plessis D."/>
            <person name="Fuchs T."/>
            <person name="Gasser K."/>
            <person name="Kramer D."/>
            <person name="Li W."/>
            <person name="Munsamy K."/>
            <person name="Piso A."/>
            <person name="Price J.L."/>
            <person name="Sonnekus B."/>
            <person name="Thomas C."/>
            <person name="van der Nest A."/>
            <person name="van Dijk A."/>
            <person name="van Heerden A."/>
            <person name="van Vuuren N."/>
            <person name="Yilmaz N."/>
            <person name="Duong T.A."/>
            <person name="van der Merwe N.A."/>
            <person name="Wingfield M.J."/>
            <person name="Wingfield B.D."/>
        </authorList>
    </citation>
    <scope>NUCLEOTIDE SEQUENCE [LARGE SCALE GENOMIC DNA]</scope>
    <source>
        <strain evidence="2 3">CMW 12675</strain>
    </source>
</reference>
<gene>
    <name evidence="2" type="ORF">Cpir12675_000609</name>
</gene>
<evidence type="ECO:0000313" key="2">
    <source>
        <dbReference type="EMBL" id="KAL1901243.1"/>
    </source>
</evidence>
<comment type="caution">
    <text evidence="2">The sequence shown here is derived from an EMBL/GenBank/DDBJ whole genome shotgun (WGS) entry which is preliminary data.</text>
</comment>
<keyword evidence="1" id="KW-0732">Signal</keyword>
<keyword evidence="3" id="KW-1185">Reference proteome</keyword>
<dbReference type="Proteomes" id="UP001583280">
    <property type="component" value="Unassembled WGS sequence"/>
</dbReference>
<evidence type="ECO:0000313" key="3">
    <source>
        <dbReference type="Proteomes" id="UP001583280"/>
    </source>
</evidence>
<name>A0ABR3ZN27_9PEZI</name>
<evidence type="ECO:0000256" key="1">
    <source>
        <dbReference type="SAM" id="SignalP"/>
    </source>
</evidence>
<sequence>MRLSFFSLPIALALISPALAGILEENGYEIESFEGVDSVAYIDKQGDYLLVGVIGFYPEMGAATIYYVNNDIQPESESKLGLEGIYNVLAEKHNCKPDDVKWLAFNVMDDEETDNLISSIRASRKPGTKEFRILPNDHEWDMILKTKYYKQAALVNRRPLDRIVVKTHYRLHEGYIIPIDRIQFSFQNLEDAEANDEDSQPFNGDEQEAQMMALYEEQEQKGMDTLAETDPELVQMILALELGDEAPAP</sequence>
<protein>
    <submittedName>
        <fullName evidence="2">Uncharacterized protein</fullName>
    </submittedName>
</protein>
<proteinExistence type="predicted"/>
<feature type="signal peptide" evidence="1">
    <location>
        <begin position="1"/>
        <end position="20"/>
    </location>
</feature>
<accession>A0ABR3ZN27</accession>
<feature type="chain" id="PRO_5046421283" evidence="1">
    <location>
        <begin position="21"/>
        <end position="249"/>
    </location>
</feature>
<dbReference type="EMBL" id="JAWDJO010000007">
    <property type="protein sequence ID" value="KAL1901243.1"/>
    <property type="molecule type" value="Genomic_DNA"/>
</dbReference>
<organism evidence="2 3">
    <name type="scientific">Ceratocystis pirilliformis</name>
    <dbReference type="NCBI Taxonomy" id="259994"/>
    <lineage>
        <taxon>Eukaryota</taxon>
        <taxon>Fungi</taxon>
        <taxon>Dikarya</taxon>
        <taxon>Ascomycota</taxon>
        <taxon>Pezizomycotina</taxon>
        <taxon>Sordariomycetes</taxon>
        <taxon>Hypocreomycetidae</taxon>
        <taxon>Microascales</taxon>
        <taxon>Ceratocystidaceae</taxon>
        <taxon>Ceratocystis</taxon>
    </lineage>
</organism>